<accession>A0A7C2P2I9</accession>
<proteinExistence type="predicted"/>
<evidence type="ECO:0000313" key="1">
    <source>
        <dbReference type="EMBL" id="HEN27176.1"/>
    </source>
</evidence>
<gene>
    <name evidence="1" type="ORF">ENQ77_00595</name>
</gene>
<evidence type="ECO:0008006" key="2">
    <source>
        <dbReference type="Google" id="ProtNLM"/>
    </source>
</evidence>
<dbReference type="AlphaFoldDB" id="A0A7C2P2I9"/>
<name>A0A7C2P2I9_UNCW3</name>
<comment type="caution">
    <text evidence="1">The sequence shown here is derived from an EMBL/GenBank/DDBJ whole genome shotgun (WGS) entry which is preliminary data.</text>
</comment>
<protein>
    <recommendedName>
        <fullName evidence="2">Carboxypeptidase regulatory-like domain-containing protein</fullName>
    </recommendedName>
</protein>
<reference evidence="1" key="1">
    <citation type="journal article" date="2020" name="mSystems">
        <title>Genome- and Community-Level Interaction Insights into Carbon Utilization and Element Cycling Functions of Hydrothermarchaeota in Hydrothermal Sediment.</title>
        <authorList>
            <person name="Zhou Z."/>
            <person name="Liu Y."/>
            <person name="Xu W."/>
            <person name="Pan J."/>
            <person name="Luo Z.H."/>
            <person name="Li M."/>
        </authorList>
    </citation>
    <scope>NUCLEOTIDE SEQUENCE [LARGE SCALE GENOMIC DNA]</scope>
    <source>
        <strain evidence="1">SpSt-34</strain>
    </source>
</reference>
<dbReference type="EMBL" id="DSOL01000015">
    <property type="protein sequence ID" value="HEN27176.1"/>
    <property type="molecule type" value="Genomic_DNA"/>
</dbReference>
<sequence length="106" mass="11595">MLVKDDAGNPVGMAFVKAFSPDWGIMYPHFEEWGIAGDDGSYRFSLPTGSWIFIASSGWDYAVTNLGKGLFLETTAYIDDDALIILKPHNAISFTILNETGENLTG</sequence>
<organism evidence="1">
    <name type="scientific">candidate division WOR-3 bacterium</name>
    <dbReference type="NCBI Taxonomy" id="2052148"/>
    <lineage>
        <taxon>Bacteria</taxon>
        <taxon>Bacteria division WOR-3</taxon>
    </lineage>
</organism>